<gene>
    <name evidence="3" type="ORF">P174DRAFT_431761</name>
</gene>
<sequence length="777" mass="86246">MPADTSQSKGATSQPPTDAKADPKQQKTLKEIEGQIKESEEANKTDLQAMFNIYLFDSVTKTSQMEKFVTIGSIKNVEDTTLADIRKSLISENALSWRQKSSKFCNDEGAEVDDKLRFDVYLDFLNSSEEKPKDEEGSTDDSGGNGKRTKGNDGRPVRIPPGFLTKYYANLELLRKIPTELDETTKDFLKEKLDISLNKPGLTSADVNKLTSSYNHSNFQALAGKNTTILLGLRQAITSHPADMGEREWYIVLQNNSILHGNYVRELVNGQRKVERAMYPAFALKPRKFHDFEIVFNSGGKDGATHSASDNEPVVHHLRIPRFLVQDDSYINVSENKTSVADAIADSSLSEHSAEVSVGGGAFGVTAGVKVGYKSQAEVKTASNTTSDSMRMTITYNFPRVVLELDGESLDISDECKKDLENISTPEAVQFFRRKYGTFFASRVELGGRLHSSESSDSFAQGKVEERARALKISAAASFSSTYVQGSASGSYEDSSNHSSNRQNSSLSTNMAWEAKGGDTLLCNNPPAWCATVASYYNWRISKQDDLLSMEDMISLIPGYEHVKQKFNNLAPLKESKVAITPPLPKEWDGWVTFWLKHPNESLYPTVCDNPSSNSLGLDSTFITPAMAQLLANAASNFASSHSVEMKPSLEDDSQIYQAGTKFYEVYDGKTVRYRFKPGFQYVVWNKKTNMYLGAKPPIPGVTQKSELCTTNWANSCTFKFTHAFPTDEIYISNRDLVRVEIFDSQGKPIGPLKDMPPLGSYGTSGDIFQFRYLGEP</sequence>
<name>A0A2I1C408_ASPN1</name>
<comment type="caution">
    <text evidence="3">The sequence shown here is derived from an EMBL/GenBank/DDBJ whole genome shotgun (WGS) entry which is preliminary data.</text>
</comment>
<feature type="compositionally biased region" description="Polar residues" evidence="1">
    <location>
        <begin position="1"/>
        <end position="16"/>
    </location>
</feature>
<evidence type="ECO:0000259" key="2">
    <source>
        <dbReference type="Pfam" id="PF22693"/>
    </source>
</evidence>
<reference evidence="4" key="1">
    <citation type="journal article" date="2018" name="Proc. Natl. Acad. Sci. U.S.A.">
        <title>Linking secondary metabolites to gene clusters through genome sequencing of six diverse Aspergillus species.</title>
        <authorList>
            <person name="Kaerboelling I."/>
            <person name="Vesth T.C."/>
            <person name="Frisvad J.C."/>
            <person name="Nybo J.L."/>
            <person name="Theobald S."/>
            <person name="Kuo A."/>
            <person name="Bowyer P."/>
            <person name="Matsuda Y."/>
            <person name="Mondo S."/>
            <person name="Lyhne E.K."/>
            <person name="Kogle M.E."/>
            <person name="Clum A."/>
            <person name="Lipzen A."/>
            <person name="Salamov A."/>
            <person name="Ngan C.Y."/>
            <person name="Daum C."/>
            <person name="Chiniquy J."/>
            <person name="Barry K."/>
            <person name="LaButti K."/>
            <person name="Haridas S."/>
            <person name="Simmons B.A."/>
            <person name="Magnuson J.K."/>
            <person name="Mortensen U.H."/>
            <person name="Larsen T.O."/>
            <person name="Grigoriev I.V."/>
            <person name="Baker S.E."/>
            <person name="Andersen M.R."/>
        </authorList>
    </citation>
    <scope>NUCLEOTIDE SEQUENCE [LARGE SCALE GENOMIC DNA]</scope>
    <source>
        <strain evidence="4">IBT 16806</strain>
    </source>
</reference>
<dbReference type="GeneID" id="36533039"/>
<accession>A0A2I1C408</accession>
<organism evidence="3 4">
    <name type="scientific">Aspergillus novofumigatus (strain IBT 16806)</name>
    <dbReference type="NCBI Taxonomy" id="1392255"/>
    <lineage>
        <taxon>Eukaryota</taxon>
        <taxon>Fungi</taxon>
        <taxon>Dikarya</taxon>
        <taxon>Ascomycota</taxon>
        <taxon>Pezizomycotina</taxon>
        <taxon>Eurotiomycetes</taxon>
        <taxon>Eurotiomycetidae</taxon>
        <taxon>Eurotiales</taxon>
        <taxon>Aspergillaceae</taxon>
        <taxon>Aspergillus</taxon>
        <taxon>Aspergillus subgen. Fumigati</taxon>
    </lineage>
</organism>
<dbReference type="EMBL" id="MSZS01000005">
    <property type="protein sequence ID" value="PKX92333.1"/>
    <property type="molecule type" value="Genomic_DNA"/>
</dbReference>
<dbReference type="Proteomes" id="UP000234474">
    <property type="component" value="Unassembled WGS sequence"/>
</dbReference>
<dbReference type="Pfam" id="PF22693">
    <property type="entry name" value="MACPF_1"/>
    <property type="match status" value="1"/>
</dbReference>
<feature type="region of interest" description="Disordered" evidence="1">
    <location>
        <begin position="129"/>
        <end position="158"/>
    </location>
</feature>
<evidence type="ECO:0000313" key="4">
    <source>
        <dbReference type="Proteomes" id="UP000234474"/>
    </source>
</evidence>
<dbReference type="VEuPathDB" id="FungiDB:P174DRAFT_431761"/>
<feature type="region of interest" description="Disordered" evidence="1">
    <location>
        <begin position="1"/>
        <end position="28"/>
    </location>
</feature>
<protein>
    <recommendedName>
        <fullName evidence="2">MACPF-like domain-containing protein</fullName>
    </recommendedName>
</protein>
<feature type="domain" description="MACPF-like" evidence="2">
    <location>
        <begin position="394"/>
        <end position="547"/>
    </location>
</feature>
<feature type="compositionally biased region" description="Basic and acidic residues" evidence="1">
    <location>
        <begin position="19"/>
        <end position="28"/>
    </location>
</feature>
<dbReference type="OrthoDB" id="2562973at2759"/>
<keyword evidence="4" id="KW-1185">Reference proteome</keyword>
<proteinExistence type="predicted"/>
<dbReference type="AlphaFoldDB" id="A0A2I1C408"/>
<dbReference type="InterPro" id="IPR054586">
    <property type="entry name" value="MACPF_1_fungal"/>
</dbReference>
<dbReference type="STRING" id="1392255.A0A2I1C408"/>
<evidence type="ECO:0000313" key="3">
    <source>
        <dbReference type="EMBL" id="PKX92333.1"/>
    </source>
</evidence>
<evidence type="ECO:0000256" key="1">
    <source>
        <dbReference type="SAM" id="MobiDB-lite"/>
    </source>
</evidence>
<dbReference type="RefSeq" id="XP_024680928.1">
    <property type="nucleotide sequence ID" value="XM_024825714.1"/>
</dbReference>
<dbReference type="OMA" id="NWRVINQ"/>